<gene>
    <name evidence="1" type="ORF">KC19_VG162900</name>
</gene>
<name>A0A8T0HQP2_CERPU</name>
<protein>
    <submittedName>
        <fullName evidence="1">Uncharacterized protein</fullName>
    </submittedName>
</protein>
<proteinExistence type="predicted"/>
<evidence type="ECO:0000313" key="1">
    <source>
        <dbReference type="EMBL" id="KAG0573262.1"/>
    </source>
</evidence>
<dbReference type="AlphaFoldDB" id="A0A8T0HQP2"/>
<dbReference type="Proteomes" id="UP000822688">
    <property type="component" value="Chromosome V"/>
</dbReference>
<reference evidence="1" key="1">
    <citation type="submission" date="2020-06" db="EMBL/GenBank/DDBJ databases">
        <title>WGS assembly of Ceratodon purpureus strain R40.</title>
        <authorList>
            <person name="Carey S.B."/>
            <person name="Jenkins J."/>
            <person name="Shu S."/>
            <person name="Lovell J.T."/>
            <person name="Sreedasyam A."/>
            <person name="Maumus F."/>
            <person name="Tiley G.P."/>
            <person name="Fernandez-Pozo N."/>
            <person name="Barry K."/>
            <person name="Chen C."/>
            <person name="Wang M."/>
            <person name="Lipzen A."/>
            <person name="Daum C."/>
            <person name="Saski C.A."/>
            <person name="Payton A.C."/>
            <person name="Mcbreen J.C."/>
            <person name="Conrad R.E."/>
            <person name="Kollar L.M."/>
            <person name="Olsson S."/>
            <person name="Huttunen S."/>
            <person name="Landis J.B."/>
            <person name="Wickett N.J."/>
            <person name="Johnson M.G."/>
            <person name="Rensing S.A."/>
            <person name="Grimwood J."/>
            <person name="Schmutz J."/>
            <person name="Mcdaniel S.F."/>
        </authorList>
    </citation>
    <scope>NUCLEOTIDE SEQUENCE</scope>
    <source>
        <strain evidence="1">R40</strain>
    </source>
</reference>
<dbReference type="EMBL" id="CM026426">
    <property type="protein sequence ID" value="KAG0573262.1"/>
    <property type="molecule type" value="Genomic_DNA"/>
</dbReference>
<organism evidence="1 2">
    <name type="scientific">Ceratodon purpureus</name>
    <name type="common">Fire moss</name>
    <name type="synonym">Dicranum purpureum</name>
    <dbReference type="NCBI Taxonomy" id="3225"/>
    <lineage>
        <taxon>Eukaryota</taxon>
        <taxon>Viridiplantae</taxon>
        <taxon>Streptophyta</taxon>
        <taxon>Embryophyta</taxon>
        <taxon>Bryophyta</taxon>
        <taxon>Bryophytina</taxon>
        <taxon>Bryopsida</taxon>
        <taxon>Dicranidae</taxon>
        <taxon>Pseudoditrichales</taxon>
        <taxon>Ditrichaceae</taxon>
        <taxon>Ceratodon</taxon>
    </lineage>
</organism>
<sequence>MCIRSTQVQKSSGSQAKSNTWSINTCCATISTRPFFASLNCTVHCSLGGFIGAEVGEDDGRRACQPPPIRQAADLSSSLMMPMMLIRPSAISRYIFWQTCESVFSISAT</sequence>
<keyword evidence="2" id="KW-1185">Reference proteome</keyword>
<comment type="caution">
    <text evidence="1">The sequence shown here is derived from an EMBL/GenBank/DDBJ whole genome shotgun (WGS) entry which is preliminary data.</text>
</comment>
<evidence type="ECO:0000313" key="2">
    <source>
        <dbReference type="Proteomes" id="UP000822688"/>
    </source>
</evidence>
<accession>A0A8T0HQP2</accession>